<feature type="compositionally biased region" description="Polar residues" evidence="1">
    <location>
        <begin position="210"/>
        <end position="223"/>
    </location>
</feature>
<evidence type="ECO:0000313" key="2">
    <source>
        <dbReference type="EMBL" id="KAF0888289.1"/>
    </source>
</evidence>
<evidence type="ECO:0000313" key="3">
    <source>
        <dbReference type="Proteomes" id="UP000479710"/>
    </source>
</evidence>
<keyword evidence="3" id="KW-1185">Reference proteome</keyword>
<comment type="caution">
    <text evidence="2">The sequence shown here is derived from an EMBL/GenBank/DDBJ whole genome shotgun (WGS) entry which is preliminary data.</text>
</comment>
<proteinExistence type="predicted"/>
<protein>
    <submittedName>
        <fullName evidence="2">Uncharacterized protein</fullName>
    </submittedName>
</protein>
<gene>
    <name evidence="2" type="ORF">E2562_013733</name>
</gene>
<feature type="region of interest" description="Disordered" evidence="1">
    <location>
        <begin position="185"/>
        <end position="256"/>
    </location>
</feature>
<sequence>MKEGVTAVMQWVLYHLFSRQCFDIVDLMLAEMEDVIYSAIRRHLLYGPYLFALLRMAKLVDIISYRMLPCTISTYSPAPATNIRHRYRALLVQAVGVLAAGGAEEEAPRMDIPVVPASLRCQNYSSLPMGRDQVESSNSRSSDFECTVLRELTSLRSQFERHTDYVAHMMHNMWEQVQDLREAIGLPRSTPPMPRVSSGRSPREPPCPPTSTDMPTSAGTAAPSSVAVERLMPHTGATEEDHATTGEATPASVVRPTIEDDTTAAAEVSSTAFADVDEAAG</sequence>
<name>A0A6G1BK00_9ORYZ</name>
<accession>A0A6G1BK00</accession>
<reference evidence="2 3" key="1">
    <citation type="submission" date="2019-11" db="EMBL/GenBank/DDBJ databases">
        <title>Whole genome sequence of Oryza granulata.</title>
        <authorList>
            <person name="Li W."/>
        </authorList>
    </citation>
    <scope>NUCLEOTIDE SEQUENCE [LARGE SCALE GENOMIC DNA]</scope>
    <source>
        <strain evidence="3">cv. Menghai</strain>
        <tissue evidence="2">Leaf</tissue>
    </source>
</reference>
<dbReference type="EMBL" id="SPHZ02000012">
    <property type="protein sequence ID" value="KAF0888289.1"/>
    <property type="molecule type" value="Genomic_DNA"/>
</dbReference>
<organism evidence="2 3">
    <name type="scientific">Oryza meyeriana var. granulata</name>
    <dbReference type="NCBI Taxonomy" id="110450"/>
    <lineage>
        <taxon>Eukaryota</taxon>
        <taxon>Viridiplantae</taxon>
        <taxon>Streptophyta</taxon>
        <taxon>Embryophyta</taxon>
        <taxon>Tracheophyta</taxon>
        <taxon>Spermatophyta</taxon>
        <taxon>Magnoliopsida</taxon>
        <taxon>Liliopsida</taxon>
        <taxon>Poales</taxon>
        <taxon>Poaceae</taxon>
        <taxon>BOP clade</taxon>
        <taxon>Oryzoideae</taxon>
        <taxon>Oryzeae</taxon>
        <taxon>Oryzinae</taxon>
        <taxon>Oryza</taxon>
        <taxon>Oryza meyeriana</taxon>
    </lineage>
</organism>
<dbReference type="Proteomes" id="UP000479710">
    <property type="component" value="Unassembled WGS sequence"/>
</dbReference>
<evidence type="ECO:0000256" key="1">
    <source>
        <dbReference type="SAM" id="MobiDB-lite"/>
    </source>
</evidence>
<dbReference type="AlphaFoldDB" id="A0A6G1BK00"/>